<dbReference type="PROSITE" id="PS50048">
    <property type="entry name" value="ZN2_CY6_FUNGAL_2"/>
    <property type="match status" value="1"/>
</dbReference>
<sequence>MEDTAQPDMSPPSPPPANLKPKRTRRRNPVNCNFCRKRKLKCDRQQPCSNCVKRDLSSSCVYVGDHKTKTTDHQLNHVTPPEEKLKFTDFVEKLSDVEQAAQLRQQLDKMEMLVLSMLQEKTDDSSAEASSLKDKKAIEPKTSAGSNFEKTRESSGMLQVGCSGSVAYHGDTHWVSMLSEIQQLEEVLRSVKLSSQENNIDIEKAMVFDQDDEELTPLPTLTSKTFKTTPADVLKTIPSRAVCDCLLTRFFQLMNPCFQLVHQPTFEVEYKSFWENPNNCDLMWVCMLFLMITLGLQSYLEEDLPSVFQKNSKKTEELWLQCADVCGVYGRITHKPSLINLKCLILWVLALSDLRTKLNWLEQVSLTVTMVVRMSQAMGLHRDPTFFSLSPFEMEERRRLWHIVHYLDMTFSIGRGLPTQIVPNGYDTKYPSNINNTELMPDYKHSPMPYPLTIQTHSSFSIYRAKLLVLLTEILDFSSGMGPLASVDKYEQTWEYHRKFETVYLEAPAFLSTSVLDCDINLTSPEGLIQMLWFEIEYLRTIVILHRKYGTRNNARFDKDGDNSRFLKSRHEMMKASLRTIDLLYWSTFKENNVRGIYGKMIWLFFFQPFLHTSMFSAMTLAENFDDYTPEQQQEYLRIIRNSLIIFERNKVFGGPCDRVELTLKAIIRTMDEVAKLTKEQRSERIRKRITEKRKLNTFSFVDGNIAISGDGMQSVVSLREGSANCNQKSKSRCPKTPLSNIWDIPNSMENSDNMSCNAPDSSDMSNTDGQINMHFTPCTDEFSPDTPVADMADQCANTSLDSSIDNIFPGILDMDEFDPFYVASQFQFNHGWIQ</sequence>
<keyword evidence="3" id="KW-0539">Nucleus</keyword>
<feature type="region of interest" description="Disordered" evidence="4">
    <location>
        <begin position="124"/>
        <end position="150"/>
    </location>
</feature>
<organism evidence="6 7">
    <name type="scientific">Geotrichum candidum</name>
    <name type="common">Oospora lactis</name>
    <name type="synonym">Dipodascus geotrichum</name>
    <dbReference type="NCBI Taxonomy" id="1173061"/>
    <lineage>
        <taxon>Eukaryota</taxon>
        <taxon>Fungi</taxon>
        <taxon>Dikarya</taxon>
        <taxon>Ascomycota</taxon>
        <taxon>Saccharomycotina</taxon>
        <taxon>Dipodascomycetes</taxon>
        <taxon>Dipodascales</taxon>
        <taxon>Dipodascaceae</taxon>
        <taxon>Geotrichum</taxon>
    </lineage>
</organism>
<dbReference type="CDD" id="cd00067">
    <property type="entry name" value="GAL4"/>
    <property type="match status" value="1"/>
</dbReference>
<dbReference type="OrthoDB" id="762982at2759"/>
<dbReference type="Proteomes" id="UP000242525">
    <property type="component" value="Unassembled WGS sequence"/>
</dbReference>
<proteinExistence type="predicted"/>
<dbReference type="PANTHER" id="PTHR31001">
    <property type="entry name" value="UNCHARACTERIZED TRANSCRIPTIONAL REGULATORY PROTEIN"/>
    <property type="match status" value="1"/>
</dbReference>
<evidence type="ECO:0000256" key="2">
    <source>
        <dbReference type="ARBA" id="ARBA00022723"/>
    </source>
</evidence>
<dbReference type="Pfam" id="PF04082">
    <property type="entry name" value="Fungal_trans"/>
    <property type="match status" value="1"/>
</dbReference>
<evidence type="ECO:0000256" key="4">
    <source>
        <dbReference type="SAM" id="MobiDB-lite"/>
    </source>
</evidence>
<name>A0A0J9XHQ6_GEOCN</name>
<comment type="caution">
    <text evidence="6">The sequence shown here is derived from an EMBL/GenBank/DDBJ whole genome shotgun (WGS) entry which is preliminary data.</text>
</comment>
<evidence type="ECO:0000256" key="3">
    <source>
        <dbReference type="ARBA" id="ARBA00023242"/>
    </source>
</evidence>
<dbReference type="EMBL" id="CCBN010000017">
    <property type="protein sequence ID" value="CDO56861.1"/>
    <property type="molecule type" value="Genomic_DNA"/>
</dbReference>
<comment type="subcellular location">
    <subcellularLocation>
        <location evidence="1">Nucleus</location>
    </subcellularLocation>
</comment>
<accession>A0A0J9XHQ6</accession>
<dbReference type="InterPro" id="IPR050613">
    <property type="entry name" value="Sec_Metabolite_Reg"/>
</dbReference>
<dbReference type="AlphaFoldDB" id="A0A0J9XHQ6"/>
<keyword evidence="2" id="KW-0479">Metal-binding</keyword>
<dbReference type="SMART" id="SM00906">
    <property type="entry name" value="Fungal_trans"/>
    <property type="match status" value="1"/>
</dbReference>
<keyword evidence="6" id="KW-0238">DNA-binding</keyword>
<dbReference type="Pfam" id="PF00172">
    <property type="entry name" value="Zn_clus"/>
    <property type="match status" value="1"/>
</dbReference>
<gene>
    <name evidence="6" type="ORF">BN980_GECA17s01187g</name>
</gene>
<protein>
    <submittedName>
        <fullName evidence="6">Similar to Saccharomyces cerevisiae YPL248C GAL4 DNA-binding transcription factor required for the activation of the GAL genes in response to galactose</fullName>
    </submittedName>
</protein>
<evidence type="ECO:0000313" key="6">
    <source>
        <dbReference type="EMBL" id="CDO56861.1"/>
    </source>
</evidence>
<feature type="domain" description="Zn(2)-C6 fungal-type" evidence="5">
    <location>
        <begin position="31"/>
        <end position="62"/>
    </location>
</feature>
<dbReference type="InterPro" id="IPR007219">
    <property type="entry name" value="XnlR_reg_dom"/>
</dbReference>
<dbReference type="SUPFAM" id="SSF57701">
    <property type="entry name" value="Zn2/Cys6 DNA-binding domain"/>
    <property type="match status" value="1"/>
</dbReference>
<feature type="region of interest" description="Disordered" evidence="4">
    <location>
        <begin position="1"/>
        <end position="27"/>
    </location>
</feature>
<feature type="compositionally biased region" description="Pro residues" evidence="4">
    <location>
        <begin position="9"/>
        <end position="18"/>
    </location>
</feature>
<dbReference type="GO" id="GO:0003677">
    <property type="term" value="F:DNA binding"/>
    <property type="evidence" value="ECO:0007669"/>
    <property type="project" value="UniProtKB-KW"/>
</dbReference>
<dbReference type="GO" id="GO:0005634">
    <property type="term" value="C:nucleus"/>
    <property type="evidence" value="ECO:0007669"/>
    <property type="project" value="UniProtKB-SubCell"/>
</dbReference>
<reference evidence="6" key="1">
    <citation type="submission" date="2014-03" db="EMBL/GenBank/DDBJ databases">
        <authorList>
            <person name="Casaregola S."/>
        </authorList>
    </citation>
    <scope>NUCLEOTIDE SEQUENCE [LARGE SCALE GENOMIC DNA]</scope>
    <source>
        <strain evidence="6">CLIB 918</strain>
    </source>
</reference>
<dbReference type="PANTHER" id="PTHR31001:SF49">
    <property type="entry name" value="ZN(II)2CYS6 TRANSCRIPTION FACTOR (EUROFUNG)"/>
    <property type="match status" value="1"/>
</dbReference>
<dbReference type="CDD" id="cd12148">
    <property type="entry name" value="fungal_TF_MHR"/>
    <property type="match status" value="1"/>
</dbReference>
<dbReference type="GO" id="GO:0008270">
    <property type="term" value="F:zinc ion binding"/>
    <property type="evidence" value="ECO:0007669"/>
    <property type="project" value="InterPro"/>
</dbReference>
<dbReference type="GO" id="GO:0000981">
    <property type="term" value="F:DNA-binding transcription factor activity, RNA polymerase II-specific"/>
    <property type="evidence" value="ECO:0007669"/>
    <property type="project" value="InterPro"/>
</dbReference>
<evidence type="ECO:0000256" key="1">
    <source>
        <dbReference type="ARBA" id="ARBA00004123"/>
    </source>
</evidence>
<dbReference type="STRING" id="1173061.A0A0J9XHQ6"/>
<dbReference type="Gene3D" id="4.10.240.10">
    <property type="entry name" value="Zn(2)-C6 fungal-type DNA-binding domain"/>
    <property type="match status" value="1"/>
</dbReference>
<keyword evidence="7" id="KW-1185">Reference proteome</keyword>
<dbReference type="SMART" id="SM00066">
    <property type="entry name" value="GAL4"/>
    <property type="match status" value="1"/>
</dbReference>
<evidence type="ECO:0000259" key="5">
    <source>
        <dbReference type="PROSITE" id="PS50048"/>
    </source>
</evidence>
<dbReference type="InterPro" id="IPR001138">
    <property type="entry name" value="Zn2Cys6_DnaBD"/>
</dbReference>
<dbReference type="GO" id="GO:0006351">
    <property type="term" value="P:DNA-templated transcription"/>
    <property type="evidence" value="ECO:0007669"/>
    <property type="project" value="InterPro"/>
</dbReference>
<evidence type="ECO:0000313" key="7">
    <source>
        <dbReference type="Proteomes" id="UP000242525"/>
    </source>
</evidence>
<dbReference type="InterPro" id="IPR036864">
    <property type="entry name" value="Zn2-C6_fun-type_DNA-bd_sf"/>
</dbReference>